<dbReference type="InterPro" id="IPR018756">
    <property type="entry name" value="DUF2314"/>
</dbReference>
<dbReference type="OrthoDB" id="243495at2"/>
<dbReference type="Proteomes" id="UP000214646">
    <property type="component" value="Unassembled WGS sequence"/>
</dbReference>
<organism evidence="2 3">
    <name type="scientific">Fimbriiglobus ruber</name>
    <dbReference type="NCBI Taxonomy" id="1908690"/>
    <lineage>
        <taxon>Bacteria</taxon>
        <taxon>Pseudomonadati</taxon>
        <taxon>Planctomycetota</taxon>
        <taxon>Planctomycetia</taxon>
        <taxon>Gemmatales</taxon>
        <taxon>Gemmataceae</taxon>
        <taxon>Fimbriiglobus</taxon>
    </lineage>
</organism>
<feature type="domain" description="DUF2314" evidence="1">
    <location>
        <begin position="213"/>
        <end position="321"/>
    </location>
</feature>
<evidence type="ECO:0000259" key="1">
    <source>
        <dbReference type="Pfam" id="PF10077"/>
    </source>
</evidence>
<evidence type="ECO:0000313" key="3">
    <source>
        <dbReference type="Proteomes" id="UP000214646"/>
    </source>
</evidence>
<evidence type="ECO:0000313" key="2">
    <source>
        <dbReference type="EMBL" id="OWK45066.1"/>
    </source>
</evidence>
<sequence>MARKDLNERAAGYRRVNAVYERLRVKRGAPPAHLHLAAAPSPDEPAAAALALLFPAAPPDGPEWLTDAAEAVLGGEPAVTPADEPGGGGTVRAGEWAFEVRAATGSYHDEPREVADRIPELRLRAAVADHAGWVEVEVVAAPDDANANDRLAQAGRLLAKLGAGGASVLYSPKTDAHVLFTAAAGAALAGGQVATALRPADAPVPIAGVSADDPRVRAAAATARARVGEFLAAFAARAPGESFAVKAPFADENGVEFMWVSVTEADDGHVRGRVDNEPAFVKTVRLGETVRVSHGDLNDWLYVRGGRLHGGFTLPLIDDHLRTGPPASEEDAA</sequence>
<accession>A0A225E4Q5</accession>
<proteinExistence type="predicted"/>
<dbReference type="Pfam" id="PF10077">
    <property type="entry name" value="DUF2314"/>
    <property type="match status" value="1"/>
</dbReference>
<dbReference type="RefSeq" id="WP_161967236.1">
    <property type="nucleotide sequence ID" value="NZ_NIDE01000002.1"/>
</dbReference>
<gene>
    <name evidence="2" type="ORF">FRUB_01397</name>
</gene>
<dbReference type="AlphaFoldDB" id="A0A225E4Q5"/>
<dbReference type="EMBL" id="NIDE01000002">
    <property type="protein sequence ID" value="OWK45066.1"/>
    <property type="molecule type" value="Genomic_DNA"/>
</dbReference>
<reference evidence="3" key="1">
    <citation type="submission" date="2017-06" db="EMBL/GenBank/DDBJ databases">
        <title>Genome analysis of Fimbriiglobus ruber SP5, the first member of the order Planctomycetales with confirmed chitinolytic capability.</title>
        <authorList>
            <person name="Ravin N.V."/>
            <person name="Rakitin A.L."/>
            <person name="Ivanova A.A."/>
            <person name="Beletsky A.V."/>
            <person name="Kulichevskaya I.S."/>
            <person name="Mardanov A.V."/>
            <person name="Dedysh S.N."/>
        </authorList>
    </citation>
    <scope>NUCLEOTIDE SEQUENCE [LARGE SCALE GENOMIC DNA]</scope>
    <source>
        <strain evidence="3">SP5</strain>
    </source>
</reference>
<keyword evidence="3" id="KW-1185">Reference proteome</keyword>
<protein>
    <recommendedName>
        <fullName evidence="1">DUF2314 domain-containing protein</fullName>
    </recommendedName>
</protein>
<name>A0A225E4Q5_9BACT</name>
<comment type="caution">
    <text evidence="2">The sequence shown here is derived from an EMBL/GenBank/DDBJ whole genome shotgun (WGS) entry which is preliminary data.</text>
</comment>